<sequence>MKSLDVLFFLGAVLLLPVQAEIVHVSQRDAKGALPRELTTCYNIHGCRGSYVESLRRRDLAVQQIWGRASGEGAAGEGAAGEGADEGGAEGEGAQQGGAHGEGAQGQGAQGEGAQAGSPSDSLPENPGAPPSGPPTPPEDVFADSDGSLPSRPSSDIEVDDNPKSPENLEVLSMADYTANGQRYLDLMMQSIQRQPKQEPIYSSFNDRYRLTSDERSPLAPDPNDEGNSMQALLHVEPIVTPPEIGIDLSAEDWTFRMLTSKGKSPPADNKPDSDEDQATIVTYGSKSQKTIIVAKSNSVENDVDPQIPNPPKVLPNSELTFQLLQQQAGDAVSDTRLIIRHAINQKGTLAVMEDAHETKGLALTDLGTWTADDGDIFRRLLGNRNGRPSVFMLSDHPTAMKCKVVTRVFTWARIPGDPSGNGAMAMELGTSNAC</sequence>
<feature type="compositionally biased region" description="Gly residues" evidence="1">
    <location>
        <begin position="90"/>
        <end position="111"/>
    </location>
</feature>
<dbReference type="OrthoDB" id="3515552at2759"/>
<organism evidence="3 4">
    <name type="scientific">Lachnellula suecica</name>
    <dbReference type="NCBI Taxonomy" id="602035"/>
    <lineage>
        <taxon>Eukaryota</taxon>
        <taxon>Fungi</taxon>
        <taxon>Dikarya</taxon>
        <taxon>Ascomycota</taxon>
        <taxon>Pezizomycotina</taxon>
        <taxon>Leotiomycetes</taxon>
        <taxon>Helotiales</taxon>
        <taxon>Lachnaceae</taxon>
        <taxon>Lachnellula</taxon>
    </lineage>
</organism>
<comment type="caution">
    <text evidence="3">The sequence shown here is derived from an EMBL/GenBank/DDBJ whole genome shotgun (WGS) entry which is preliminary data.</text>
</comment>
<gene>
    <name evidence="3" type="ORF">LSUE1_G001352</name>
</gene>
<feature type="region of interest" description="Disordered" evidence="1">
    <location>
        <begin position="70"/>
        <end position="166"/>
    </location>
</feature>
<reference evidence="3 4" key="1">
    <citation type="submission" date="2018-05" db="EMBL/GenBank/DDBJ databases">
        <title>Genome sequencing and assembly of the regulated plant pathogen Lachnellula willkommii and related sister species for the development of diagnostic species identification markers.</title>
        <authorList>
            <person name="Giroux E."/>
            <person name="Bilodeau G."/>
        </authorList>
    </citation>
    <scope>NUCLEOTIDE SEQUENCE [LARGE SCALE GENOMIC DNA]</scope>
    <source>
        <strain evidence="3 4">CBS 268.59</strain>
    </source>
</reference>
<evidence type="ECO:0000313" key="3">
    <source>
        <dbReference type="EMBL" id="TVY84251.1"/>
    </source>
</evidence>
<dbReference type="AlphaFoldDB" id="A0A8T9CFG6"/>
<keyword evidence="4" id="KW-1185">Reference proteome</keyword>
<dbReference type="EMBL" id="QGMK01000101">
    <property type="protein sequence ID" value="TVY84251.1"/>
    <property type="molecule type" value="Genomic_DNA"/>
</dbReference>
<evidence type="ECO:0000256" key="2">
    <source>
        <dbReference type="SAM" id="SignalP"/>
    </source>
</evidence>
<evidence type="ECO:0000256" key="1">
    <source>
        <dbReference type="SAM" id="MobiDB-lite"/>
    </source>
</evidence>
<keyword evidence="2" id="KW-0732">Signal</keyword>
<feature type="chain" id="PRO_5035928602" evidence="2">
    <location>
        <begin position="21"/>
        <end position="435"/>
    </location>
</feature>
<accession>A0A8T9CFG6</accession>
<protein>
    <submittedName>
        <fullName evidence="3">Uncharacterized protein</fullName>
    </submittedName>
</protein>
<evidence type="ECO:0000313" key="4">
    <source>
        <dbReference type="Proteomes" id="UP000469558"/>
    </source>
</evidence>
<dbReference type="Proteomes" id="UP000469558">
    <property type="component" value="Unassembled WGS sequence"/>
</dbReference>
<name>A0A8T9CFG6_9HELO</name>
<feature type="compositionally biased region" description="Pro residues" evidence="1">
    <location>
        <begin position="127"/>
        <end position="138"/>
    </location>
</feature>
<feature type="signal peptide" evidence="2">
    <location>
        <begin position="1"/>
        <end position="20"/>
    </location>
</feature>
<proteinExistence type="predicted"/>